<protein>
    <submittedName>
        <fullName evidence="2">Uncharacterized protein</fullName>
    </submittedName>
</protein>
<evidence type="ECO:0000313" key="3">
    <source>
        <dbReference type="Proteomes" id="UP000317093"/>
    </source>
</evidence>
<evidence type="ECO:0000313" key="2">
    <source>
        <dbReference type="EMBL" id="QDU59564.1"/>
    </source>
</evidence>
<sequence>MPKGNTRPPDSTRKRRDDSPEDVKKGNKRMWDAWKQGRELIGEVGMFAGYGAMKEVADGNASIAERLRKYRAMANRISEKELGTICERCRASSRAWGPTFLVELSRLPGRRERNDVAKSAIRDRWGVAELKRRVRLMLDPRKVSTRVGRNRRLDWTSEAEILHEIKRLCVTWIRFKSELEQTDSKQMPIAGSRRLTKPVREEFLTISDHLDRLRSQIGTRLERLRDRDG</sequence>
<evidence type="ECO:0000256" key="1">
    <source>
        <dbReference type="SAM" id="MobiDB-lite"/>
    </source>
</evidence>
<dbReference type="EMBL" id="CP036279">
    <property type="protein sequence ID" value="QDU59564.1"/>
    <property type="molecule type" value="Genomic_DNA"/>
</dbReference>
<dbReference type="Proteomes" id="UP000317093">
    <property type="component" value="Chromosome"/>
</dbReference>
<dbReference type="KEGG" id="knv:Pan216_03940"/>
<feature type="region of interest" description="Disordered" evidence="1">
    <location>
        <begin position="1"/>
        <end position="28"/>
    </location>
</feature>
<keyword evidence="3" id="KW-1185">Reference proteome</keyword>
<feature type="compositionally biased region" description="Basic and acidic residues" evidence="1">
    <location>
        <begin position="10"/>
        <end position="28"/>
    </location>
</feature>
<organism evidence="2 3">
    <name type="scientific">Kolteria novifilia</name>
    <dbReference type="NCBI Taxonomy" id="2527975"/>
    <lineage>
        <taxon>Bacteria</taxon>
        <taxon>Pseudomonadati</taxon>
        <taxon>Planctomycetota</taxon>
        <taxon>Planctomycetia</taxon>
        <taxon>Kolteriales</taxon>
        <taxon>Kolteriaceae</taxon>
        <taxon>Kolteria</taxon>
    </lineage>
</organism>
<dbReference type="RefSeq" id="WP_145254037.1">
    <property type="nucleotide sequence ID" value="NZ_CP036279.1"/>
</dbReference>
<dbReference type="AlphaFoldDB" id="A0A518AXX9"/>
<dbReference type="OrthoDB" id="295656at2"/>
<reference evidence="2 3" key="1">
    <citation type="submission" date="2019-02" db="EMBL/GenBank/DDBJ databases">
        <title>Deep-cultivation of Planctomycetes and their phenomic and genomic characterization uncovers novel biology.</title>
        <authorList>
            <person name="Wiegand S."/>
            <person name="Jogler M."/>
            <person name="Boedeker C."/>
            <person name="Pinto D."/>
            <person name="Vollmers J."/>
            <person name="Rivas-Marin E."/>
            <person name="Kohn T."/>
            <person name="Peeters S.H."/>
            <person name="Heuer A."/>
            <person name="Rast P."/>
            <person name="Oberbeckmann S."/>
            <person name="Bunk B."/>
            <person name="Jeske O."/>
            <person name="Meyerdierks A."/>
            <person name="Storesund J.E."/>
            <person name="Kallscheuer N."/>
            <person name="Luecker S."/>
            <person name="Lage O.M."/>
            <person name="Pohl T."/>
            <person name="Merkel B.J."/>
            <person name="Hornburger P."/>
            <person name="Mueller R.-W."/>
            <person name="Bruemmer F."/>
            <person name="Labrenz M."/>
            <person name="Spormann A.M."/>
            <person name="Op den Camp H."/>
            <person name="Overmann J."/>
            <person name="Amann R."/>
            <person name="Jetten M.S.M."/>
            <person name="Mascher T."/>
            <person name="Medema M.H."/>
            <person name="Devos D.P."/>
            <person name="Kaster A.-K."/>
            <person name="Ovreas L."/>
            <person name="Rohde M."/>
            <person name="Galperin M.Y."/>
            <person name="Jogler C."/>
        </authorList>
    </citation>
    <scope>NUCLEOTIDE SEQUENCE [LARGE SCALE GENOMIC DNA]</scope>
    <source>
        <strain evidence="2 3">Pan216</strain>
    </source>
</reference>
<proteinExistence type="predicted"/>
<gene>
    <name evidence="2" type="ORF">Pan216_03940</name>
</gene>
<name>A0A518AXX9_9BACT</name>
<accession>A0A518AXX9</accession>